<accession>A0A7W8TSR6</accession>
<protein>
    <recommendedName>
        <fullName evidence="4">DUF4245 domain-containing protein</fullName>
    </recommendedName>
</protein>
<dbReference type="Proteomes" id="UP000580797">
    <property type="component" value="Unassembled WGS sequence"/>
</dbReference>
<name>A0A7W8TSR6_9MICC</name>
<evidence type="ECO:0000256" key="1">
    <source>
        <dbReference type="SAM" id="MobiDB-lite"/>
    </source>
</evidence>
<dbReference type="RefSeq" id="WP_183662866.1">
    <property type="nucleotide sequence ID" value="NZ_BAAARH010000009.1"/>
</dbReference>
<comment type="caution">
    <text evidence="2">The sequence shown here is derived from an EMBL/GenBank/DDBJ whole genome shotgun (WGS) entry which is preliminary data.</text>
</comment>
<dbReference type="InterPro" id="IPR025339">
    <property type="entry name" value="DUF4245"/>
</dbReference>
<gene>
    <name evidence="2" type="ORF">HD598_000077</name>
</gene>
<sequence>MPQQQDVDGAVPGTDAVSQTPSTDVSSKDTPSSTEPVSASSAPVTSGDSQKMVVTAAQAKRLNQSVKGMIISVAATIAVVIPVLLLNPPSNENTYQNRVDVPMTAQQVVEDLDFKAASPTLPEGWYPNFARWNAGGTAGVPHWEVGYVTPNDGFIWMRQTAKANPTWIAQVTENAQVSGQRTVDGQVWEMRETEKETTYVAEGLNGYTVTLSGPASLEDLDTLARAVQDSLSS</sequence>
<feature type="region of interest" description="Disordered" evidence="1">
    <location>
        <begin position="1"/>
        <end position="50"/>
    </location>
</feature>
<dbReference type="Pfam" id="PF14030">
    <property type="entry name" value="DUF4245"/>
    <property type="match status" value="1"/>
</dbReference>
<proteinExistence type="predicted"/>
<reference evidence="2 3" key="1">
    <citation type="submission" date="2020-08" db="EMBL/GenBank/DDBJ databases">
        <title>Sequencing the genomes of 1000 actinobacteria strains.</title>
        <authorList>
            <person name="Klenk H.-P."/>
        </authorList>
    </citation>
    <scope>NUCLEOTIDE SEQUENCE [LARGE SCALE GENOMIC DNA]</scope>
    <source>
        <strain evidence="2 3">DSM 105783</strain>
    </source>
</reference>
<evidence type="ECO:0000313" key="3">
    <source>
        <dbReference type="Proteomes" id="UP000580797"/>
    </source>
</evidence>
<dbReference type="AlphaFoldDB" id="A0A7W8TSR6"/>
<evidence type="ECO:0000313" key="2">
    <source>
        <dbReference type="EMBL" id="MBB5511390.1"/>
    </source>
</evidence>
<organism evidence="2 3">
    <name type="scientific">Neomicrococcus aestuarii</name>
    <dbReference type="NCBI Taxonomy" id="556325"/>
    <lineage>
        <taxon>Bacteria</taxon>
        <taxon>Bacillati</taxon>
        <taxon>Actinomycetota</taxon>
        <taxon>Actinomycetes</taxon>
        <taxon>Micrococcales</taxon>
        <taxon>Micrococcaceae</taxon>
        <taxon>Neomicrococcus</taxon>
    </lineage>
</organism>
<evidence type="ECO:0008006" key="4">
    <source>
        <dbReference type="Google" id="ProtNLM"/>
    </source>
</evidence>
<feature type="compositionally biased region" description="Polar residues" evidence="1">
    <location>
        <begin position="16"/>
        <end position="49"/>
    </location>
</feature>
<dbReference type="EMBL" id="JACHDR010000001">
    <property type="protein sequence ID" value="MBB5511390.1"/>
    <property type="molecule type" value="Genomic_DNA"/>
</dbReference>